<organism evidence="3 4">
    <name type="scientific">Colletotrichum lupini</name>
    <dbReference type="NCBI Taxonomy" id="145971"/>
    <lineage>
        <taxon>Eukaryota</taxon>
        <taxon>Fungi</taxon>
        <taxon>Dikarya</taxon>
        <taxon>Ascomycota</taxon>
        <taxon>Pezizomycotina</taxon>
        <taxon>Sordariomycetes</taxon>
        <taxon>Hypocreomycetidae</taxon>
        <taxon>Glomerellales</taxon>
        <taxon>Glomerellaceae</taxon>
        <taxon>Colletotrichum</taxon>
        <taxon>Colletotrichum acutatum species complex</taxon>
    </lineage>
</organism>
<dbReference type="EMBL" id="CP019479">
    <property type="protein sequence ID" value="UQC88205.1"/>
    <property type="molecule type" value="Genomic_DNA"/>
</dbReference>
<feature type="compositionally biased region" description="Polar residues" evidence="1">
    <location>
        <begin position="410"/>
        <end position="427"/>
    </location>
</feature>
<feature type="compositionally biased region" description="Basic residues" evidence="1">
    <location>
        <begin position="761"/>
        <end position="774"/>
    </location>
</feature>
<name>A0A9Q8WML7_9PEZI</name>
<accession>A0A9Q8WML7</accession>
<keyword evidence="2" id="KW-0812">Transmembrane</keyword>
<feature type="compositionally biased region" description="Polar residues" evidence="1">
    <location>
        <begin position="446"/>
        <end position="456"/>
    </location>
</feature>
<evidence type="ECO:0000256" key="1">
    <source>
        <dbReference type="SAM" id="MobiDB-lite"/>
    </source>
</evidence>
<feature type="transmembrane region" description="Helical" evidence="2">
    <location>
        <begin position="75"/>
        <end position="102"/>
    </location>
</feature>
<feature type="compositionally biased region" description="Polar residues" evidence="1">
    <location>
        <begin position="346"/>
        <end position="358"/>
    </location>
</feature>
<keyword evidence="4" id="KW-1185">Reference proteome</keyword>
<dbReference type="Proteomes" id="UP000830671">
    <property type="component" value="Chromosome 7"/>
</dbReference>
<reference evidence="3" key="1">
    <citation type="journal article" date="2021" name="Mol. Plant Microbe Interact.">
        <title>Complete Genome Sequence of the Plant-Pathogenic Fungus Colletotrichum lupini.</title>
        <authorList>
            <person name="Baroncelli R."/>
            <person name="Pensec F."/>
            <person name="Da Lio D."/>
            <person name="Boufleur T."/>
            <person name="Vicente I."/>
            <person name="Sarrocco S."/>
            <person name="Picot A."/>
            <person name="Baraldi E."/>
            <person name="Sukno S."/>
            <person name="Thon M."/>
            <person name="Le Floch G."/>
        </authorList>
    </citation>
    <scope>NUCLEOTIDE SEQUENCE</scope>
    <source>
        <strain evidence="3">IMI 504893</strain>
    </source>
</reference>
<feature type="region of interest" description="Disordered" evidence="1">
    <location>
        <begin position="686"/>
        <end position="774"/>
    </location>
</feature>
<dbReference type="Pfam" id="PF08316">
    <property type="entry name" value="Pal1"/>
    <property type="match status" value="1"/>
</dbReference>
<feature type="compositionally biased region" description="Polar residues" evidence="1">
    <location>
        <begin position="486"/>
        <end position="517"/>
    </location>
</feature>
<evidence type="ECO:0000256" key="2">
    <source>
        <dbReference type="SAM" id="Phobius"/>
    </source>
</evidence>
<evidence type="ECO:0000313" key="4">
    <source>
        <dbReference type="Proteomes" id="UP000830671"/>
    </source>
</evidence>
<dbReference type="GeneID" id="73347675"/>
<sequence>MLVVSLTCSRPALQGRGLQVQGKNGPRLAVPVVGISPTLMLMTLLPLAWQAPYFFPTKRNDGQRWKLSKRHPRLLWCDLGFHVLSTLVSCLHCIASLCISHASFLTQHLNRPTTISILTFVNELPTYFEAPARPLAHLYPYLDSVFATSPVHRVTRLPDRKDTHPFTDIVASTSVAMNGSDKQWRALLQLPVAAVVNMIFLLISRLRATANIVIAHGSFSALAFLHISDPVTPVSQRSKFRHSRAPKQVSAQPVSLFKAPDGPSCLRPNLFFKATLSVQATPANLDVLVAKVRTGPLQCTAQATPTTLLWSPFLRHCPSNLPDFQEQLRTLPHIIPYLLDPLTAPEPSQETGPGSSFINPDPLLRTFSQKKKGKEPVQNSDKSQTSHKAHSRTSSYPTPPASASPTRSSFHSSNPFSPTYQRASVSLSRGPASPTSPSSPGHPLGRSTSVRSNGLRSPSSPSNRFPPSTSVTRSISARTRSIAEANGTQADSSVQRSKSVNSHQGSSGLRRSSSINQRFPGDMSHRPLDMIKREQRAADRAPHLRTRKYGPVTDTIDSLDSIGGVYHHGGPYDATLASRNRNKKYAPVEAVRESNMEALRATPREYIQDSLDKHVPLQGTGLIPAGGTDMSGNVMNYEEGADLMREPNNQGGAYKRWDGIQYHPDDLKGKGEPSYTYERDLKEKKRMRKASLGNSPAEYEMRSGINAQSRKDNGAMVRQRSVSNAADGRPGPSELPKGHSNSADVHRHNSTGKHFGDSLKRRFGSIRRKNHAAA</sequence>
<feature type="transmembrane region" description="Helical" evidence="2">
    <location>
        <begin position="28"/>
        <end position="55"/>
    </location>
</feature>
<evidence type="ECO:0000313" key="3">
    <source>
        <dbReference type="EMBL" id="UQC88205.1"/>
    </source>
</evidence>
<keyword evidence="2" id="KW-1133">Transmembrane helix</keyword>
<keyword evidence="2" id="KW-0472">Membrane</keyword>
<feature type="compositionally biased region" description="Low complexity" evidence="1">
    <location>
        <begin position="428"/>
        <end position="445"/>
    </location>
</feature>
<dbReference type="RefSeq" id="XP_049149811.1">
    <property type="nucleotide sequence ID" value="XM_049292665.1"/>
</dbReference>
<feature type="transmembrane region" description="Helical" evidence="2">
    <location>
        <begin position="186"/>
        <end position="203"/>
    </location>
</feature>
<dbReference type="KEGG" id="clup:CLUP02_13728"/>
<dbReference type="PANTHER" id="PTHR28307">
    <property type="entry name" value="PROTEIN PAL1"/>
    <property type="match status" value="1"/>
</dbReference>
<dbReference type="InterPro" id="IPR013226">
    <property type="entry name" value="Pal1"/>
</dbReference>
<feature type="region of interest" description="Disordered" evidence="1">
    <location>
        <begin position="342"/>
        <end position="526"/>
    </location>
</feature>
<feature type="compositionally biased region" description="Low complexity" evidence="1">
    <location>
        <begin position="457"/>
        <end position="470"/>
    </location>
</feature>
<dbReference type="PANTHER" id="PTHR28307:SF1">
    <property type="entry name" value="PAL1 CELL MORPHOLOGY PROTEIN"/>
    <property type="match status" value="1"/>
</dbReference>
<dbReference type="AlphaFoldDB" id="A0A9Q8WML7"/>
<proteinExistence type="predicted"/>
<dbReference type="GO" id="GO:0005737">
    <property type="term" value="C:cytoplasm"/>
    <property type="evidence" value="ECO:0007669"/>
    <property type="project" value="TreeGrafter"/>
</dbReference>
<gene>
    <name evidence="3" type="ORF">CLUP02_13728</name>
</gene>
<protein>
    <submittedName>
        <fullName evidence="3">Uncharacterized protein</fullName>
    </submittedName>
</protein>